<feature type="zinc finger region" description="C3H1-type" evidence="19">
    <location>
        <begin position="82"/>
        <end position="109"/>
    </location>
</feature>
<dbReference type="GO" id="GO:0050660">
    <property type="term" value="F:flavin adenine dinucleotide binding"/>
    <property type="evidence" value="ECO:0007669"/>
    <property type="project" value="UniProtKB-UniRule"/>
</dbReference>
<feature type="region of interest" description="Disordered" evidence="21">
    <location>
        <begin position="1"/>
        <end position="23"/>
    </location>
</feature>
<dbReference type="GO" id="GO:0008270">
    <property type="term" value="F:zinc ion binding"/>
    <property type="evidence" value="ECO:0007669"/>
    <property type="project" value="UniProtKB-KW"/>
</dbReference>
<comment type="function">
    <text evidence="14">Catalyzes the synthesis of dihydrouridine, a modified base found in the D-loop of most tRNAs. Specifically modifies U47 in cytoplasmic tRNAs. Catalyzes the synthesis of dihydrouridine in some mRNAs, thereby affecting their translation.</text>
</comment>
<evidence type="ECO:0000256" key="1">
    <source>
        <dbReference type="ARBA" id="ARBA00001917"/>
    </source>
</evidence>
<feature type="compositionally biased region" description="Polar residues" evidence="21">
    <location>
        <begin position="1"/>
        <end position="16"/>
    </location>
</feature>
<comment type="catalytic activity">
    <reaction evidence="15">
        <text>5,6-dihydrouridine(47) in tRNA + NAD(+) = uridine(47) in tRNA + NADH + H(+)</text>
        <dbReference type="Rhea" id="RHEA:53364"/>
        <dbReference type="Rhea" id="RHEA-COMP:13539"/>
        <dbReference type="Rhea" id="RHEA-COMP:13540"/>
        <dbReference type="ChEBI" id="CHEBI:15378"/>
        <dbReference type="ChEBI" id="CHEBI:57540"/>
        <dbReference type="ChEBI" id="CHEBI:57945"/>
        <dbReference type="ChEBI" id="CHEBI:65315"/>
        <dbReference type="ChEBI" id="CHEBI:74443"/>
        <dbReference type="EC" id="1.3.1.89"/>
    </reaction>
    <physiologicalReaction direction="right-to-left" evidence="15">
        <dbReference type="Rhea" id="RHEA:53366"/>
    </physiologicalReaction>
</comment>
<keyword evidence="12 20" id="KW-0560">Oxidoreductase</keyword>
<sequence length="653" mass="72244">MSAPQASHGTGITSFSAHLGQDTPEARISRGIAPVKPEFLAKSEIKIQVEAVCGVQDKRTSVAAVEKKSRNQLKRERKQERESDRNLCWSFVQGKCSFADACKRSHNLEAYLSNKEAELPGRCPFEATGECKYGLMCRWMSKHQNGTRQNDDGSAQLQIKQANTHTSSNRDVDNTAESAGDGTLPCGTVELPVSHQVDDEFNTLHSDLLVQLRKETYPFTRSTAMLNKLGCRISRKKKSCNKEGKKQKADTDADVSAAQPAKIYDVSRDGTGFDKELPLRQAEKKRVDFREKLYLAPLTTVGNLPFRRICKGLGADVTCGEMAMAVSLLQGSKSEWALLKRHPCEDLFGVQICGGYPDAVSQAAELLEDNISMDFIDVNCGCPIDLVCNKGAGSSLLTRLDRLEAVVRAGSGAVSCPFTFKTRKGYHDNSDIAHTFVDKAAGWGAAAMTLHGRTRAQRYTKQADWDYVDRCSQLAAPTGLQLIGNGDIFSYEDYRAHMESASRDIDSSGGLATCMIARGALIKPWIFTEIKEQRTWDISASERFDVIKQFCNAGLEHWGSDTKGVEATRRFLLEWLSFLHRYVPVGLLERLPCKLHWRPPSFVGRSDLETLLASGSCSDWVRISEMLLGPAPPGFQFSPKHRSNAYATVDSTE</sequence>
<keyword evidence="6 20" id="KW-0819">tRNA processing</keyword>
<comment type="catalytic activity">
    <reaction evidence="17">
        <text>a 5,6-dihydrouridine in mRNA + NADP(+) = a uridine in mRNA + NADPH + H(+)</text>
        <dbReference type="Rhea" id="RHEA:69855"/>
        <dbReference type="Rhea" id="RHEA-COMP:14658"/>
        <dbReference type="Rhea" id="RHEA-COMP:17789"/>
        <dbReference type="ChEBI" id="CHEBI:15378"/>
        <dbReference type="ChEBI" id="CHEBI:57783"/>
        <dbReference type="ChEBI" id="CHEBI:58349"/>
        <dbReference type="ChEBI" id="CHEBI:65315"/>
        <dbReference type="ChEBI" id="CHEBI:74443"/>
    </reaction>
    <physiologicalReaction direction="right-to-left" evidence="17">
        <dbReference type="Rhea" id="RHEA:69857"/>
    </physiologicalReaction>
</comment>
<evidence type="ECO:0000256" key="5">
    <source>
        <dbReference type="ARBA" id="ARBA00022664"/>
    </source>
</evidence>
<dbReference type="EMBL" id="GBEZ01016723">
    <property type="protein sequence ID" value="JAC69554.1"/>
    <property type="molecule type" value="Transcribed_RNA"/>
</dbReference>
<evidence type="ECO:0000256" key="15">
    <source>
        <dbReference type="ARBA" id="ARBA00048266"/>
    </source>
</evidence>
<evidence type="ECO:0000256" key="20">
    <source>
        <dbReference type="RuleBase" id="RU291113"/>
    </source>
</evidence>
<keyword evidence="9 19" id="KW-0863">Zinc-finger</keyword>
<dbReference type="FunFam" id="3.20.20.70:FF:000067">
    <property type="entry name" value="tRNA-dihydrouridine(47) synthase [NAD(P)(+)]"/>
    <property type="match status" value="1"/>
</dbReference>
<evidence type="ECO:0000256" key="21">
    <source>
        <dbReference type="SAM" id="MobiDB-lite"/>
    </source>
</evidence>
<evidence type="ECO:0000256" key="4">
    <source>
        <dbReference type="ARBA" id="ARBA00022643"/>
    </source>
</evidence>
<feature type="region of interest" description="Disordered" evidence="21">
    <location>
        <begin position="162"/>
        <end position="184"/>
    </location>
</feature>
<dbReference type="GO" id="GO:0006397">
    <property type="term" value="P:mRNA processing"/>
    <property type="evidence" value="ECO:0007669"/>
    <property type="project" value="UniProtKB-KW"/>
</dbReference>
<comment type="cofactor">
    <cofactor evidence="1 20">
        <name>FMN</name>
        <dbReference type="ChEBI" id="CHEBI:58210"/>
    </cofactor>
</comment>
<evidence type="ECO:0000256" key="3">
    <source>
        <dbReference type="ARBA" id="ARBA00022630"/>
    </source>
</evidence>
<evidence type="ECO:0000256" key="8">
    <source>
        <dbReference type="ARBA" id="ARBA00022737"/>
    </source>
</evidence>
<keyword evidence="4 20" id="KW-0288">FMN</keyword>
<dbReference type="GO" id="GO:0106414">
    <property type="term" value="F:mRNA dihydrouridine synthase activity"/>
    <property type="evidence" value="ECO:0007669"/>
    <property type="project" value="RHEA"/>
</dbReference>
<name>A0A061RFH2_9CHLO</name>
<keyword evidence="7 19" id="KW-0479">Metal-binding</keyword>
<dbReference type="InterPro" id="IPR013785">
    <property type="entry name" value="Aldolase_TIM"/>
</dbReference>
<evidence type="ECO:0000259" key="22">
    <source>
        <dbReference type="PROSITE" id="PS50103"/>
    </source>
</evidence>
<feature type="domain" description="C3H1-type" evidence="22">
    <location>
        <begin position="82"/>
        <end position="109"/>
    </location>
</feature>
<dbReference type="PANTHER" id="PTHR45846:SF1">
    <property type="entry name" value="TRNA-DIHYDROURIDINE(47) SYNTHASE [NAD(P)(+)]-LIKE"/>
    <property type="match status" value="1"/>
</dbReference>
<evidence type="ECO:0000256" key="19">
    <source>
        <dbReference type="PROSITE-ProRule" id="PRU00723"/>
    </source>
</evidence>
<keyword evidence="10 19" id="KW-0862">Zinc</keyword>
<evidence type="ECO:0000256" key="6">
    <source>
        <dbReference type="ARBA" id="ARBA00022694"/>
    </source>
</evidence>
<feature type="non-terminal residue" evidence="23">
    <location>
        <position position="653"/>
    </location>
</feature>
<proteinExistence type="inferred from homology"/>
<comment type="catalytic activity">
    <reaction evidence="18">
        <text>5,6-dihydrouridine(47) in tRNA + NADP(+) = uridine(47) in tRNA + NADPH + H(+)</text>
        <dbReference type="Rhea" id="RHEA:53360"/>
        <dbReference type="Rhea" id="RHEA-COMP:13539"/>
        <dbReference type="Rhea" id="RHEA-COMP:13540"/>
        <dbReference type="ChEBI" id="CHEBI:15378"/>
        <dbReference type="ChEBI" id="CHEBI:57783"/>
        <dbReference type="ChEBI" id="CHEBI:58349"/>
        <dbReference type="ChEBI" id="CHEBI:65315"/>
        <dbReference type="ChEBI" id="CHEBI:74443"/>
        <dbReference type="EC" id="1.3.1.89"/>
    </reaction>
    <physiologicalReaction direction="right-to-left" evidence="18">
        <dbReference type="Rhea" id="RHEA:53362"/>
    </physiologicalReaction>
</comment>
<reference evidence="23" key="1">
    <citation type="submission" date="2014-05" db="EMBL/GenBank/DDBJ databases">
        <title>The transcriptome of the halophilic microalga Tetraselmis sp. GSL018 isolated from the Great Salt Lake, Utah.</title>
        <authorList>
            <person name="Jinkerson R.E."/>
            <person name="D'Adamo S."/>
            <person name="Posewitz M.C."/>
        </authorList>
    </citation>
    <scope>NUCLEOTIDE SEQUENCE</scope>
    <source>
        <strain evidence="23">GSL018</strain>
    </source>
</reference>
<organism evidence="23">
    <name type="scientific">Tetraselmis sp. GSL018</name>
    <dbReference type="NCBI Taxonomy" id="582737"/>
    <lineage>
        <taxon>Eukaryota</taxon>
        <taxon>Viridiplantae</taxon>
        <taxon>Chlorophyta</taxon>
        <taxon>core chlorophytes</taxon>
        <taxon>Chlorodendrophyceae</taxon>
        <taxon>Chlorodendrales</taxon>
        <taxon>Chlorodendraceae</taxon>
        <taxon>Tetraselmis</taxon>
    </lineage>
</organism>
<dbReference type="Gene3D" id="3.20.20.70">
    <property type="entry name" value="Aldolase class I"/>
    <property type="match status" value="1"/>
</dbReference>
<dbReference type="InterPro" id="IPR035587">
    <property type="entry name" value="DUS-like_FMN-bd"/>
</dbReference>
<evidence type="ECO:0000256" key="10">
    <source>
        <dbReference type="ARBA" id="ARBA00022833"/>
    </source>
</evidence>
<keyword evidence="11" id="KW-0521">NADP</keyword>
<dbReference type="Pfam" id="PF01207">
    <property type="entry name" value="Dus"/>
    <property type="match status" value="1"/>
</dbReference>
<evidence type="ECO:0000256" key="9">
    <source>
        <dbReference type="ARBA" id="ARBA00022771"/>
    </source>
</evidence>
<dbReference type="GO" id="GO:0102265">
    <property type="term" value="F:tRNA-dihydrouridine47 synthase activity"/>
    <property type="evidence" value="ECO:0007669"/>
    <property type="project" value="UniProtKB-EC"/>
</dbReference>
<accession>A0A061RFH2</accession>
<keyword evidence="5" id="KW-0507">mRNA processing</keyword>
<dbReference type="AlphaFoldDB" id="A0A061RFH2"/>
<comment type="similarity">
    <text evidence="20">Belongs to the dus family. Dus3 subfamily.</text>
</comment>
<evidence type="ECO:0000256" key="7">
    <source>
        <dbReference type="ARBA" id="ARBA00022723"/>
    </source>
</evidence>
<evidence type="ECO:0000256" key="11">
    <source>
        <dbReference type="ARBA" id="ARBA00022857"/>
    </source>
</evidence>
<dbReference type="PANTHER" id="PTHR45846">
    <property type="entry name" value="TRNA-DIHYDROURIDINE(47) SYNTHASE [NAD(P)(+)]-LIKE"/>
    <property type="match status" value="1"/>
</dbReference>
<evidence type="ECO:0000313" key="23">
    <source>
        <dbReference type="EMBL" id="JAC69554.1"/>
    </source>
</evidence>
<keyword evidence="13" id="KW-0520">NAD</keyword>
<dbReference type="Gene3D" id="4.10.1000.10">
    <property type="entry name" value="Zinc finger, CCCH-type"/>
    <property type="match status" value="1"/>
</dbReference>
<gene>
    <name evidence="23" type="primary">DUS3</name>
    <name evidence="23" type="ORF">TSPGSL018_6102</name>
</gene>
<evidence type="ECO:0000256" key="13">
    <source>
        <dbReference type="ARBA" id="ARBA00023027"/>
    </source>
</evidence>
<evidence type="ECO:0000256" key="12">
    <source>
        <dbReference type="ARBA" id="ARBA00023002"/>
    </source>
</evidence>
<protein>
    <recommendedName>
        <fullName evidence="2 20">tRNA-dihydrouridine(47) synthase [NAD(P)(+)]</fullName>
        <ecNumber evidence="20">1.3.1.-</ecNumber>
    </recommendedName>
    <alternativeName>
        <fullName evidence="20">tRNA-dihydrouridine synthase 3</fullName>
    </alternativeName>
</protein>
<dbReference type="CDD" id="cd02801">
    <property type="entry name" value="DUS_like_FMN"/>
    <property type="match status" value="1"/>
</dbReference>
<comment type="catalytic activity">
    <reaction evidence="16">
        <text>a 5,6-dihydrouridine in mRNA + NAD(+) = a uridine in mRNA + NADH + H(+)</text>
        <dbReference type="Rhea" id="RHEA:69851"/>
        <dbReference type="Rhea" id="RHEA-COMP:14658"/>
        <dbReference type="Rhea" id="RHEA-COMP:17789"/>
        <dbReference type="ChEBI" id="CHEBI:15378"/>
        <dbReference type="ChEBI" id="CHEBI:57540"/>
        <dbReference type="ChEBI" id="CHEBI:57945"/>
        <dbReference type="ChEBI" id="CHEBI:65315"/>
        <dbReference type="ChEBI" id="CHEBI:74443"/>
    </reaction>
    <physiologicalReaction direction="right-to-left" evidence="16">
        <dbReference type="Rhea" id="RHEA:69853"/>
    </physiologicalReaction>
</comment>
<dbReference type="EC" id="1.3.1.-" evidence="20"/>
<dbReference type="SUPFAM" id="SSF51395">
    <property type="entry name" value="FMN-linked oxidoreductases"/>
    <property type="match status" value="1"/>
</dbReference>
<dbReference type="InterPro" id="IPR018517">
    <property type="entry name" value="tRNA_hU_synthase_CS"/>
</dbReference>
<evidence type="ECO:0000256" key="17">
    <source>
        <dbReference type="ARBA" id="ARBA00049447"/>
    </source>
</evidence>
<dbReference type="PROSITE" id="PS01136">
    <property type="entry name" value="UPF0034"/>
    <property type="match status" value="1"/>
</dbReference>
<evidence type="ECO:0000256" key="18">
    <source>
        <dbReference type="ARBA" id="ARBA00049513"/>
    </source>
</evidence>
<evidence type="ECO:0000256" key="2">
    <source>
        <dbReference type="ARBA" id="ARBA00012376"/>
    </source>
</evidence>
<dbReference type="GO" id="GO:0003723">
    <property type="term" value="F:RNA binding"/>
    <property type="evidence" value="ECO:0007669"/>
    <property type="project" value="TreeGrafter"/>
</dbReference>
<evidence type="ECO:0000256" key="14">
    <source>
        <dbReference type="ARBA" id="ARBA00045934"/>
    </source>
</evidence>
<keyword evidence="3 20" id="KW-0285">Flavoprotein</keyword>
<dbReference type="InterPro" id="IPR000571">
    <property type="entry name" value="Znf_CCCH"/>
</dbReference>
<evidence type="ECO:0000256" key="16">
    <source>
        <dbReference type="ARBA" id="ARBA00048342"/>
    </source>
</evidence>
<dbReference type="PROSITE" id="PS50103">
    <property type="entry name" value="ZF_C3H1"/>
    <property type="match status" value="1"/>
</dbReference>
<keyword evidence="8" id="KW-0677">Repeat</keyword>